<dbReference type="InterPro" id="IPR019926">
    <property type="entry name" value="Ribosomal_uL3_CS"/>
</dbReference>
<dbReference type="NCBIfam" id="TIGR03953">
    <property type="entry name" value="rplD_bact"/>
    <property type="match status" value="1"/>
</dbReference>
<dbReference type="FunFam" id="3.30.160.810:FF:000001">
    <property type="entry name" value="50S ribosomal protein L3"/>
    <property type="match status" value="1"/>
</dbReference>
<evidence type="ECO:0000313" key="7">
    <source>
        <dbReference type="EMBL" id="KAI9550469.1"/>
    </source>
</evidence>
<dbReference type="Pfam" id="PF00276">
    <property type="entry name" value="Ribosomal_L23"/>
    <property type="match status" value="1"/>
</dbReference>
<dbReference type="EMBL" id="WJBH02000147">
    <property type="protein sequence ID" value="KAI9550469.1"/>
    <property type="molecule type" value="Genomic_DNA"/>
</dbReference>
<dbReference type="InterPro" id="IPR023574">
    <property type="entry name" value="Ribosomal_uL4_dom_sf"/>
</dbReference>
<evidence type="ECO:0000313" key="8">
    <source>
        <dbReference type="Proteomes" id="UP000820818"/>
    </source>
</evidence>
<comment type="similarity">
    <text evidence="1">Belongs to the universal ribosomal protein uL3 family.</text>
</comment>
<dbReference type="Gene3D" id="3.40.1370.10">
    <property type="match status" value="1"/>
</dbReference>
<keyword evidence="3" id="KW-0689">Ribosomal protein</keyword>
<keyword evidence="4" id="KW-0687">Ribonucleoprotein</keyword>
<protein>
    <recommendedName>
        <fullName evidence="5">Large ribosomal subunit protein uL3m</fullName>
    </recommendedName>
</protein>
<dbReference type="Pfam" id="PF00573">
    <property type="entry name" value="Ribosomal_L4"/>
    <property type="match status" value="1"/>
</dbReference>
<comment type="similarity">
    <text evidence="2">Belongs to the universal ribosomal protein uL4 family.</text>
</comment>
<dbReference type="InterPro" id="IPR019927">
    <property type="entry name" value="Ribosomal_uL3_bac/org-type"/>
</dbReference>
<evidence type="ECO:0000256" key="4">
    <source>
        <dbReference type="ARBA" id="ARBA00023274"/>
    </source>
</evidence>
<name>A0AAD5PMW4_9CRUS</name>
<evidence type="ECO:0000256" key="6">
    <source>
        <dbReference type="SAM" id="MobiDB-lite"/>
    </source>
</evidence>
<dbReference type="AlphaFoldDB" id="A0AAD5PMW4"/>
<accession>A0AAD5PMW4</accession>
<keyword evidence="8" id="KW-1185">Reference proteome</keyword>
<dbReference type="InterPro" id="IPR012678">
    <property type="entry name" value="Ribosomal_uL23/eL15/eS24_sf"/>
</dbReference>
<reference evidence="7" key="1">
    <citation type="submission" date="2022-05" db="EMBL/GenBank/DDBJ databases">
        <title>A multi-omics perspective on studying reproductive biology in Daphnia sinensis.</title>
        <authorList>
            <person name="Jia J."/>
        </authorList>
    </citation>
    <scope>NUCLEOTIDE SEQUENCE</scope>
    <source>
        <strain evidence="7">WSL</strain>
    </source>
</reference>
<dbReference type="PANTHER" id="PTHR11229">
    <property type="entry name" value="50S RIBOSOMAL PROTEIN L3"/>
    <property type="match status" value="1"/>
</dbReference>
<evidence type="ECO:0000256" key="5">
    <source>
        <dbReference type="ARBA" id="ARBA00035209"/>
    </source>
</evidence>
<dbReference type="GO" id="GO:0006412">
    <property type="term" value="P:translation"/>
    <property type="evidence" value="ECO:0007669"/>
    <property type="project" value="InterPro"/>
</dbReference>
<dbReference type="HAMAP" id="MF_01328_B">
    <property type="entry name" value="Ribosomal_uL4_B"/>
    <property type="match status" value="1"/>
</dbReference>
<dbReference type="GO" id="GO:0022625">
    <property type="term" value="C:cytosolic large ribosomal subunit"/>
    <property type="evidence" value="ECO:0007669"/>
    <property type="project" value="TreeGrafter"/>
</dbReference>
<sequence>MTSIFDAEGKNIPCTVIEAGPCVVTQLRTVDTDGYEAVQLAFDDKKEKNTTGSLKGHFAKAKTTPKRKLVEFKSFEDAKSLGDIVNVEIFAEGDYVDVVGTSKGKGFQGVVKRHGFGGVGGQTHGQHNRLRAPGSLGASSWPSRVFKGMRMAGRKETGAKVQLPDAIFAVEPNDHAIYLDVKQYLANQRQGTHKSKQRNEIAGSTKKLYKQKGTGGARAGSIKSPLFNGGGRVFGPQPRDYSFKLNKKLKSLARKSALSYKAKDNNIVVLEAFTFDSIKTANYAKIMADLKLSDAKTLLVLPAANNNVYLSSRNLKKAKVVTAAELNTYDKPILTEKASALTEKLNRFSFKVDHRANKLEIKSAIEKMYGVNIQAINTIVVMEKQNRVTLKLVL</sequence>
<evidence type="ECO:0000256" key="1">
    <source>
        <dbReference type="ARBA" id="ARBA00006540"/>
    </source>
</evidence>
<dbReference type="InterPro" id="IPR013005">
    <property type="entry name" value="Ribosomal_uL4-like"/>
</dbReference>
<organism evidence="7 8">
    <name type="scientific">Daphnia sinensis</name>
    <dbReference type="NCBI Taxonomy" id="1820382"/>
    <lineage>
        <taxon>Eukaryota</taxon>
        <taxon>Metazoa</taxon>
        <taxon>Ecdysozoa</taxon>
        <taxon>Arthropoda</taxon>
        <taxon>Crustacea</taxon>
        <taxon>Branchiopoda</taxon>
        <taxon>Diplostraca</taxon>
        <taxon>Cladocera</taxon>
        <taxon>Anomopoda</taxon>
        <taxon>Daphniidae</taxon>
        <taxon>Daphnia</taxon>
        <taxon>Daphnia similis group</taxon>
    </lineage>
</organism>
<proteinExistence type="inferred from homology"/>
<dbReference type="PANTHER" id="PTHR11229:SF16">
    <property type="entry name" value="LARGE RIBOSOMAL SUBUNIT PROTEIN UL3C"/>
    <property type="match status" value="1"/>
</dbReference>
<dbReference type="SUPFAM" id="SSF52166">
    <property type="entry name" value="Ribosomal protein L4"/>
    <property type="match status" value="1"/>
</dbReference>
<dbReference type="InterPro" id="IPR002136">
    <property type="entry name" value="Ribosomal_uL4"/>
</dbReference>
<dbReference type="NCBIfam" id="TIGR03625">
    <property type="entry name" value="L3_bact"/>
    <property type="match status" value="1"/>
</dbReference>
<evidence type="ECO:0000256" key="3">
    <source>
        <dbReference type="ARBA" id="ARBA00022980"/>
    </source>
</evidence>
<dbReference type="SUPFAM" id="SSF54189">
    <property type="entry name" value="Ribosomal proteins S24e, L23 and L15e"/>
    <property type="match status" value="1"/>
</dbReference>
<dbReference type="Proteomes" id="UP000820818">
    <property type="component" value="Unassembled WGS sequence"/>
</dbReference>
<dbReference type="InterPro" id="IPR013025">
    <property type="entry name" value="Ribosomal_uL23-like"/>
</dbReference>
<dbReference type="Gene3D" id="3.30.160.810">
    <property type="match status" value="1"/>
</dbReference>
<dbReference type="GO" id="GO:0019843">
    <property type="term" value="F:rRNA binding"/>
    <property type="evidence" value="ECO:0007669"/>
    <property type="project" value="UniProtKB-KW"/>
</dbReference>
<feature type="region of interest" description="Disordered" evidence="6">
    <location>
        <begin position="189"/>
        <end position="223"/>
    </location>
</feature>
<comment type="caution">
    <text evidence="7">The sequence shown here is derived from an EMBL/GenBank/DDBJ whole genome shotgun (WGS) entry which is preliminary data.</text>
</comment>
<dbReference type="InterPro" id="IPR009000">
    <property type="entry name" value="Transl_B-barrel_sf"/>
</dbReference>
<dbReference type="PROSITE" id="PS00474">
    <property type="entry name" value="RIBOSOMAL_L3"/>
    <property type="match status" value="1"/>
</dbReference>
<evidence type="ECO:0000256" key="2">
    <source>
        <dbReference type="ARBA" id="ARBA00010528"/>
    </source>
</evidence>
<dbReference type="InterPro" id="IPR044892">
    <property type="entry name" value="Ribosomal_L3_dom_3_arc_sf"/>
</dbReference>
<dbReference type="GO" id="GO:0003735">
    <property type="term" value="F:structural constituent of ribosome"/>
    <property type="evidence" value="ECO:0007669"/>
    <property type="project" value="InterPro"/>
</dbReference>
<dbReference type="SUPFAM" id="SSF50447">
    <property type="entry name" value="Translation proteins"/>
    <property type="match status" value="1"/>
</dbReference>
<gene>
    <name evidence="7" type="ORF">GHT06_003646</name>
</gene>
<dbReference type="Gene3D" id="4.10.960.10">
    <property type="entry name" value="Ribosomal protein L3, domain 3"/>
    <property type="match status" value="1"/>
</dbReference>